<feature type="signal peptide" evidence="1">
    <location>
        <begin position="1"/>
        <end position="17"/>
    </location>
</feature>
<reference evidence="2 3" key="1">
    <citation type="journal article" date="2013" name="Chin. Sci. Bull.">
        <title>Genome survey uncovers the secrets of sex and lifestyle in caterpillar fungus.</title>
        <authorList>
            <person name="Hu X."/>
            <person name="Zhang Y."/>
            <person name="Xiao G."/>
            <person name="Zheng P."/>
            <person name="Xia Y."/>
            <person name="Zhang X."/>
            <person name="St Leger R.J."/>
            <person name="Liu X."/>
            <person name="Wang C."/>
        </authorList>
    </citation>
    <scope>NUCLEOTIDE SEQUENCE [LARGE SCALE GENOMIC DNA]</scope>
    <source>
        <strain evidence="3">Co18 / CGMCC 3.14243</strain>
        <tissue evidence="2">Fruit-body</tissue>
    </source>
</reference>
<dbReference type="HOGENOM" id="CLU_029630_0_1_1"/>
<proteinExistence type="predicted"/>
<dbReference type="PANTHER" id="PTHR31694">
    <property type="entry name" value="DESICCATION-LIKE PROTEIN"/>
    <property type="match status" value="1"/>
</dbReference>
<organism evidence="2 3">
    <name type="scientific">Ophiocordyceps sinensis (strain Co18 / CGMCC 3.14243)</name>
    <name type="common">Yarsagumba caterpillar fungus</name>
    <name type="synonym">Hirsutella sinensis</name>
    <dbReference type="NCBI Taxonomy" id="911162"/>
    <lineage>
        <taxon>Eukaryota</taxon>
        <taxon>Fungi</taxon>
        <taxon>Dikarya</taxon>
        <taxon>Ascomycota</taxon>
        <taxon>Pezizomycotina</taxon>
        <taxon>Sordariomycetes</taxon>
        <taxon>Hypocreomycetidae</taxon>
        <taxon>Hypocreales</taxon>
        <taxon>Ophiocordycipitaceae</taxon>
        <taxon>Ophiocordyceps</taxon>
    </lineage>
</organism>
<keyword evidence="1" id="KW-0732">Signal</keyword>
<evidence type="ECO:0000313" key="2">
    <source>
        <dbReference type="EMBL" id="EQL02986.1"/>
    </source>
</evidence>
<protein>
    <submittedName>
        <fullName evidence="2">Ferritin/ribonucleotide reductase-like protein</fullName>
    </submittedName>
</protein>
<dbReference type="AlphaFoldDB" id="T5AKP2"/>
<dbReference type="SUPFAM" id="SSF47240">
    <property type="entry name" value="Ferritin-like"/>
    <property type="match status" value="1"/>
</dbReference>
<dbReference type="InterPro" id="IPR052965">
    <property type="entry name" value="Pigment-catalase-like"/>
</dbReference>
<dbReference type="Pfam" id="PF13668">
    <property type="entry name" value="Ferritin_2"/>
    <property type="match status" value="1"/>
</dbReference>
<dbReference type="Gene3D" id="1.20.1260.10">
    <property type="match status" value="1"/>
</dbReference>
<accession>T5AKP2</accession>
<evidence type="ECO:0000256" key="1">
    <source>
        <dbReference type="SAM" id="SignalP"/>
    </source>
</evidence>
<dbReference type="CDD" id="cd00657">
    <property type="entry name" value="Ferritin_like"/>
    <property type="match status" value="1"/>
</dbReference>
<dbReference type="PANTHER" id="PTHR31694:SF26">
    <property type="entry name" value="OS05G0151100 PROTEIN"/>
    <property type="match status" value="1"/>
</dbReference>
<dbReference type="eggNOG" id="ENOG502QVCK">
    <property type="taxonomic scope" value="Eukaryota"/>
</dbReference>
<gene>
    <name evidence="2" type="ORF">OCS_01299</name>
</gene>
<dbReference type="OrthoDB" id="1001765at2759"/>
<dbReference type="EMBL" id="KE652251">
    <property type="protein sequence ID" value="EQL02986.1"/>
    <property type="molecule type" value="Genomic_DNA"/>
</dbReference>
<dbReference type="InterPro" id="IPR012347">
    <property type="entry name" value="Ferritin-like"/>
</dbReference>
<evidence type="ECO:0000313" key="3">
    <source>
        <dbReference type="Proteomes" id="UP000019374"/>
    </source>
</evidence>
<dbReference type="InterPro" id="IPR009078">
    <property type="entry name" value="Ferritin-like_SF"/>
</dbReference>
<feature type="chain" id="PRO_5004596858" evidence="1">
    <location>
        <begin position="18"/>
        <end position="313"/>
    </location>
</feature>
<dbReference type="Proteomes" id="UP000019374">
    <property type="component" value="Unassembled WGS sequence"/>
</dbReference>
<sequence>MVSLKTIAAVLATTVSALPASFRLTPRQLDYYKLAVRQNEMAKSMNLTNADIGQFALTLEHLEAAFYNQALGESGNKMDEKTRTTLENIRDIEDTHVVFLTSFLAQASATPVETCKYNFNTNDVNDIIKTAAVLENVGVSAYLGAAPLISDKNLLGTAASIATVESRHQTSIRSLMGQELVPEAFDNPLSPRAAFSLAKPFIASCPQGSDLPIDSFPALAMMPGQNAASMAAGSVVKLAAEEGAGSAQNCAFTTTLEQSPGGARFAPFSEGSGCEVPAGVIGISYVFLTSSVPANNAITDDITVAGPMVMVIT</sequence>
<name>T5AKP2_OPHSC</name>